<proteinExistence type="inferred from homology"/>
<evidence type="ECO:0000259" key="8">
    <source>
        <dbReference type="Pfam" id="PF02608"/>
    </source>
</evidence>
<dbReference type="Pfam" id="PF02608">
    <property type="entry name" value="Bmp"/>
    <property type="match status" value="1"/>
</dbReference>
<keyword evidence="5" id="KW-0472">Membrane</keyword>
<dbReference type="Proteomes" id="UP000294743">
    <property type="component" value="Unassembled WGS sequence"/>
</dbReference>
<dbReference type="InterPro" id="IPR028082">
    <property type="entry name" value="Peripla_BP_I"/>
</dbReference>
<evidence type="ECO:0000256" key="7">
    <source>
        <dbReference type="SAM" id="SignalP"/>
    </source>
</evidence>
<evidence type="ECO:0000256" key="6">
    <source>
        <dbReference type="ARBA" id="ARBA00023288"/>
    </source>
</evidence>
<protein>
    <submittedName>
        <fullName evidence="9">Nucleoside-binding protein</fullName>
    </submittedName>
</protein>
<evidence type="ECO:0000256" key="1">
    <source>
        <dbReference type="ARBA" id="ARBA00004193"/>
    </source>
</evidence>
<evidence type="ECO:0000313" key="9">
    <source>
        <dbReference type="EMBL" id="TDW25771.1"/>
    </source>
</evidence>
<keyword evidence="4 7" id="KW-0732">Signal</keyword>
<feature type="domain" description="ABC transporter substrate-binding protein PnrA-like" evidence="8">
    <location>
        <begin position="42"/>
        <end position="335"/>
    </location>
</feature>
<dbReference type="InterPro" id="IPR050957">
    <property type="entry name" value="BMP_lipoprotein"/>
</dbReference>
<evidence type="ECO:0000256" key="4">
    <source>
        <dbReference type="ARBA" id="ARBA00022729"/>
    </source>
</evidence>
<dbReference type="OrthoDB" id="9769871at2"/>
<dbReference type="Gene3D" id="3.40.50.2300">
    <property type="match status" value="2"/>
</dbReference>
<dbReference type="InterPro" id="IPR003760">
    <property type="entry name" value="PnrA-like"/>
</dbReference>
<keyword evidence="10" id="KW-1185">Reference proteome</keyword>
<comment type="caution">
    <text evidence="9">The sequence shown here is derived from an EMBL/GenBank/DDBJ whole genome shotgun (WGS) entry which is preliminary data.</text>
</comment>
<feature type="signal peptide" evidence="7">
    <location>
        <begin position="1"/>
        <end position="19"/>
    </location>
</feature>
<evidence type="ECO:0000256" key="2">
    <source>
        <dbReference type="ARBA" id="ARBA00008610"/>
    </source>
</evidence>
<organism evidence="9 10">
    <name type="scientific">Breznakia blatticola</name>
    <dbReference type="NCBI Taxonomy" id="1754012"/>
    <lineage>
        <taxon>Bacteria</taxon>
        <taxon>Bacillati</taxon>
        <taxon>Bacillota</taxon>
        <taxon>Erysipelotrichia</taxon>
        <taxon>Erysipelotrichales</taxon>
        <taxon>Erysipelotrichaceae</taxon>
        <taxon>Breznakia</taxon>
    </lineage>
</organism>
<comment type="subcellular location">
    <subcellularLocation>
        <location evidence="1">Cell membrane</location>
        <topology evidence="1">Lipid-anchor</topology>
    </subcellularLocation>
</comment>
<name>A0A4V3G982_9FIRM</name>
<reference evidence="9 10" key="1">
    <citation type="submission" date="2019-03" db="EMBL/GenBank/DDBJ databases">
        <title>Genomic Encyclopedia of Type Strains, Phase IV (KMG-IV): sequencing the most valuable type-strain genomes for metagenomic binning, comparative biology and taxonomic classification.</title>
        <authorList>
            <person name="Goeker M."/>
        </authorList>
    </citation>
    <scope>NUCLEOTIDE SEQUENCE [LARGE SCALE GENOMIC DNA]</scope>
    <source>
        <strain evidence="9 10">DSM 28867</strain>
    </source>
</reference>
<sequence>MKKFSIIALCAMLVFTLTACGGSDDKDKGSDDKSCKVKIGFVTDMGGIDDRSFNQGSWEGIKKFAEDEGLGDDCITYLESKAEADYVSNLTQLSEDGFDLVVAAGYLFEDAMKDVSAQFPETNFLIIDSVVEADNVQSAVFAAHEGSYLAGVAAALEAKALGSDSVGFIGGMEGPVIGAFQAGFEQGALAANPKAKIYVDYAGSFDDAGKAKTLAAKQYDAGVKVIYAAAGNAGNGVIQEAQERTEKGEELYTVGVDRDQYEDGKMASGDSVILTSALKRVDVATYDACKQILDGNFKAETITYNFDLDGVGFPEENPNLSEDITKALNDAIAGIKDGSIKVSEEAKITNGGTN</sequence>
<evidence type="ECO:0000256" key="3">
    <source>
        <dbReference type="ARBA" id="ARBA00022475"/>
    </source>
</evidence>
<dbReference type="GO" id="GO:0005886">
    <property type="term" value="C:plasma membrane"/>
    <property type="evidence" value="ECO:0007669"/>
    <property type="project" value="UniProtKB-SubCell"/>
</dbReference>
<evidence type="ECO:0000313" key="10">
    <source>
        <dbReference type="Proteomes" id="UP000294743"/>
    </source>
</evidence>
<keyword evidence="3" id="KW-1003">Cell membrane</keyword>
<feature type="chain" id="PRO_5038883115" evidence="7">
    <location>
        <begin position="20"/>
        <end position="354"/>
    </location>
</feature>
<dbReference type="EMBL" id="SODD01000003">
    <property type="protein sequence ID" value="TDW25771.1"/>
    <property type="molecule type" value="Genomic_DNA"/>
</dbReference>
<comment type="similarity">
    <text evidence="2">Belongs to the BMP lipoprotein family.</text>
</comment>
<dbReference type="SUPFAM" id="SSF53822">
    <property type="entry name" value="Periplasmic binding protein-like I"/>
    <property type="match status" value="1"/>
</dbReference>
<accession>A0A4V3G982</accession>
<keyword evidence="6" id="KW-0449">Lipoprotein</keyword>
<dbReference type="PROSITE" id="PS51257">
    <property type="entry name" value="PROKAR_LIPOPROTEIN"/>
    <property type="match status" value="1"/>
</dbReference>
<dbReference type="PANTHER" id="PTHR34296">
    <property type="entry name" value="TRANSCRIPTIONAL ACTIVATOR PROTEIN MED"/>
    <property type="match status" value="1"/>
</dbReference>
<evidence type="ECO:0000256" key="5">
    <source>
        <dbReference type="ARBA" id="ARBA00023136"/>
    </source>
</evidence>
<dbReference type="CDD" id="cd06354">
    <property type="entry name" value="PBP1_PrnA-like"/>
    <property type="match status" value="1"/>
</dbReference>
<gene>
    <name evidence="9" type="ORF">EDD63_10358</name>
</gene>
<dbReference type="PANTHER" id="PTHR34296:SF2">
    <property type="entry name" value="ABC TRANSPORTER GUANOSINE-BINDING PROTEIN NUPN"/>
    <property type="match status" value="1"/>
</dbReference>
<dbReference type="AlphaFoldDB" id="A0A4V3G982"/>
<dbReference type="RefSeq" id="WP_134167839.1">
    <property type="nucleotide sequence ID" value="NZ_SODD01000003.1"/>
</dbReference>